<dbReference type="AlphaFoldDB" id="A0A2P5X3W3"/>
<accession>A0A2P5X3W3</accession>
<proteinExistence type="predicted"/>
<dbReference type="Proteomes" id="UP000239757">
    <property type="component" value="Unassembled WGS sequence"/>
</dbReference>
<organism evidence="1 2">
    <name type="scientific">Gossypium barbadense</name>
    <name type="common">Sea Island cotton</name>
    <name type="synonym">Hibiscus barbadensis</name>
    <dbReference type="NCBI Taxonomy" id="3634"/>
    <lineage>
        <taxon>Eukaryota</taxon>
        <taxon>Viridiplantae</taxon>
        <taxon>Streptophyta</taxon>
        <taxon>Embryophyta</taxon>
        <taxon>Tracheophyta</taxon>
        <taxon>Spermatophyta</taxon>
        <taxon>Magnoliopsida</taxon>
        <taxon>eudicotyledons</taxon>
        <taxon>Gunneridae</taxon>
        <taxon>Pentapetalae</taxon>
        <taxon>rosids</taxon>
        <taxon>malvids</taxon>
        <taxon>Malvales</taxon>
        <taxon>Malvaceae</taxon>
        <taxon>Malvoideae</taxon>
        <taxon>Gossypium</taxon>
    </lineage>
</organism>
<dbReference type="EMBL" id="KZ665745">
    <property type="protein sequence ID" value="PPR97989.1"/>
    <property type="molecule type" value="Genomic_DNA"/>
</dbReference>
<sequence length="134" mass="15426">MENVRYMLEAREEIKGERSIKGILMLLQTSMAVFSSSTSEAVCSFKPSQYLSRPPPSLSFRFFSVSIAADNRNRNHRLRHSSSSLKLDNPIFTFRASRDSHEIDGCGCGYRRRWRRRRSGVREMVVAGKETEMS</sequence>
<evidence type="ECO:0000313" key="1">
    <source>
        <dbReference type="EMBL" id="PPR97989.1"/>
    </source>
</evidence>
<gene>
    <name evidence="1" type="ORF">GOBAR_AA22670</name>
</gene>
<protein>
    <submittedName>
        <fullName evidence="1">Uncharacterized protein</fullName>
    </submittedName>
</protein>
<evidence type="ECO:0000313" key="2">
    <source>
        <dbReference type="Proteomes" id="UP000239757"/>
    </source>
</evidence>
<reference evidence="1 2" key="1">
    <citation type="submission" date="2015-01" db="EMBL/GenBank/DDBJ databases">
        <title>Genome of allotetraploid Gossypium barbadense reveals genomic plasticity and fiber elongation in cotton evolution.</title>
        <authorList>
            <person name="Chen X."/>
            <person name="Liu X."/>
            <person name="Zhao B."/>
            <person name="Zheng H."/>
            <person name="Hu Y."/>
            <person name="Lu G."/>
            <person name="Yang C."/>
            <person name="Chen J."/>
            <person name="Shan C."/>
            <person name="Zhang L."/>
            <person name="Zhou Y."/>
            <person name="Wang L."/>
            <person name="Guo W."/>
            <person name="Bai Y."/>
            <person name="Ruan J."/>
            <person name="Shangguan X."/>
            <person name="Mao Y."/>
            <person name="Jiang J."/>
            <person name="Zhu Y."/>
            <person name="Lei J."/>
            <person name="Kang H."/>
            <person name="Chen S."/>
            <person name="He X."/>
            <person name="Wang R."/>
            <person name="Wang Y."/>
            <person name="Chen J."/>
            <person name="Wang L."/>
            <person name="Yu S."/>
            <person name="Wang B."/>
            <person name="Wei J."/>
            <person name="Song S."/>
            <person name="Lu X."/>
            <person name="Gao Z."/>
            <person name="Gu W."/>
            <person name="Deng X."/>
            <person name="Ma D."/>
            <person name="Wang S."/>
            <person name="Liang W."/>
            <person name="Fang L."/>
            <person name="Cai C."/>
            <person name="Zhu X."/>
            <person name="Zhou B."/>
            <person name="Zhang Y."/>
            <person name="Chen Z."/>
            <person name="Xu S."/>
            <person name="Zhu R."/>
            <person name="Wang S."/>
            <person name="Zhang T."/>
            <person name="Zhao G."/>
        </authorList>
    </citation>
    <scope>NUCLEOTIDE SEQUENCE [LARGE SCALE GENOMIC DNA]</scope>
    <source>
        <strain evidence="2">cv. Xinhai21</strain>
        <tissue evidence="1">Leaf</tissue>
    </source>
</reference>
<name>A0A2P5X3W3_GOSBA</name>